<gene>
    <name evidence="6" type="ORF">POM88_026229</name>
</gene>
<dbReference type="GO" id="GO:0016757">
    <property type="term" value="F:glycosyltransferase activity"/>
    <property type="evidence" value="ECO:0007669"/>
    <property type="project" value="UniProtKB-KW"/>
</dbReference>
<dbReference type="InterPro" id="IPR044161">
    <property type="entry name" value="SPS"/>
</dbReference>
<keyword evidence="1" id="KW-0328">Glycosyltransferase</keyword>
<dbReference type="InterPro" id="IPR000719">
    <property type="entry name" value="Prot_kinase_dom"/>
</dbReference>
<evidence type="ECO:0000313" key="6">
    <source>
        <dbReference type="EMBL" id="KAK1379485.1"/>
    </source>
</evidence>
<evidence type="ECO:0000259" key="5">
    <source>
        <dbReference type="PROSITE" id="PS50927"/>
    </source>
</evidence>
<evidence type="ECO:0000256" key="1">
    <source>
        <dbReference type="ARBA" id="ARBA00022676"/>
    </source>
</evidence>
<dbReference type="PANTHER" id="PTHR46039">
    <property type="entry name" value="SUCROSE-PHOSPHATE SYNTHASE 3-RELATED"/>
    <property type="match status" value="1"/>
</dbReference>
<name>A0AAD8MKH2_9APIA</name>
<dbReference type="AlphaFoldDB" id="A0AAD8MKH2"/>
<evidence type="ECO:0000313" key="7">
    <source>
        <dbReference type="Proteomes" id="UP001237642"/>
    </source>
</evidence>
<dbReference type="PANTHER" id="PTHR46039:SF5">
    <property type="entry name" value="SUCROSE-PHOSPHATE SYNTHASE 3-RELATED"/>
    <property type="match status" value="1"/>
</dbReference>
<feature type="transmembrane region" description="Helical" evidence="3">
    <location>
        <begin position="390"/>
        <end position="412"/>
    </location>
</feature>
<keyword evidence="3" id="KW-0812">Transmembrane</keyword>
<dbReference type="PROSITE" id="PS50011">
    <property type="entry name" value="PROTEIN_KINASE_DOM"/>
    <property type="match status" value="1"/>
</dbReference>
<dbReference type="InterPro" id="IPR001480">
    <property type="entry name" value="Bulb-type_lectin_dom"/>
</dbReference>
<dbReference type="EMBL" id="JAUIZM010000006">
    <property type="protein sequence ID" value="KAK1379485.1"/>
    <property type="molecule type" value="Genomic_DNA"/>
</dbReference>
<proteinExistence type="predicted"/>
<evidence type="ECO:0000259" key="4">
    <source>
        <dbReference type="PROSITE" id="PS50011"/>
    </source>
</evidence>
<dbReference type="SUPFAM" id="SSF53756">
    <property type="entry name" value="UDP-Glycosyltransferase/glycogen phosphorylase"/>
    <property type="match status" value="1"/>
</dbReference>
<reference evidence="6" key="2">
    <citation type="submission" date="2023-05" db="EMBL/GenBank/DDBJ databases">
        <authorList>
            <person name="Schelkunov M.I."/>
        </authorList>
    </citation>
    <scope>NUCLEOTIDE SEQUENCE</scope>
    <source>
        <strain evidence="6">Hsosn_3</strain>
        <tissue evidence="6">Leaf</tissue>
    </source>
</reference>
<comment type="caution">
    <text evidence="6">The sequence shown here is derived from an EMBL/GenBank/DDBJ whole genome shotgun (WGS) entry which is preliminary data.</text>
</comment>
<feature type="domain" description="Bulb-type lectin" evidence="5">
    <location>
        <begin position="249"/>
        <end position="379"/>
    </location>
</feature>
<dbReference type="Proteomes" id="UP001237642">
    <property type="component" value="Unassembled WGS sequence"/>
</dbReference>
<keyword evidence="7" id="KW-1185">Reference proteome</keyword>
<keyword evidence="3" id="KW-1133">Transmembrane helix</keyword>
<evidence type="ECO:0000256" key="3">
    <source>
        <dbReference type="SAM" id="Phobius"/>
    </source>
</evidence>
<accession>A0AAD8MKH2</accession>
<organism evidence="6 7">
    <name type="scientific">Heracleum sosnowskyi</name>
    <dbReference type="NCBI Taxonomy" id="360622"/>
    <lineage>
        <taxon>Eukaryota</taxon>
        <taxon>Viridiplantae</taxon>
        <taxon>Streptophyta</taxon>
        <taxon>Embryophyta</taxon>
        <taxon>Tracheophyta</taxon>
        <taxon>Spermatophyta</taxon>
        <taxon>Magnoliopsida</taxon>
        <taxon>eudicotyledons</taxon>
        <taxon>Gunneridae</taxon>
        <taxon>Pentapetalae</taxon>
        <taxon>asterids</taxon>
        <taxon>campanulids</taxon>
        <taxon>Apiales</taxon>
        <taxon>Apiaceae</taxon>
        <taxon>Apioideae</taxon>
        <taxon>apioid superclade</taxon>
        <taxon>Tordylieae</taxon>
        <taxon>Tordyliinae</taxon>
        <taxon>Heracleum</taxon>
    </lineage>
</organism>
<feature type="domain" description="Protein kinase" evidence="4">
    <location>
        <begin position="443"/>
        <end position="627"/>
    </location>
</feature>
<dbReference type="GO" id="GO:0004672">
    <property type="term" value="F:protein kinase activity"/>
    <property type="evidence" value="ECO:0007669"/>
    <property type="project" value="InterPro"/>
</dbReference>
<dbReference type="PROSITE" id="PS50927">
    <property type="entry name" value="BULB_LECTIN"/>
    <property type="match status" value="1"/>
</dbReference>
<dbReference type="Gene3D" id="3.40.50.2000">
    <property type="entry name" value="Glycogen Phosphorylase B"/>
    <property type="match status" value="1"/>
</dbReference>
<evidence type="ECO:0000256" key="2">
    <source>
        <dbReference type="ARBA" id="ARBA00022679"/>
    </source>
</evidence>
<keyword evidence="2" id="KW-0808">Transferase</keyword>
<keyword evidence="3" id="KW-0472">Membrane</keyword>
<dbReference type="GO" id="GO:0005524">
    <property type="term" value="F:ATP binding"/>
    <property type="evidence" value="ECO:0007669"/>
    <property type="project" value="InterPro"/>
</dbReference>
<protein>
    <submittedName>
        <fullName evidence="6">Uncharacterized protein</fullName>
    </submittedName>
</protein>
<feature type="transmembrane region" description="Helical" evidence="3">
    <location>
        <begin position="541"/>
        <end position="562"/>
    </location>
</feature>
<dbReference type="SUPFAM" id="SSF56112">
    <property type="entry name" value="Protein kinase-like (PK-like)"/>
    <property type="match status" value="1"/>
</dbReference>
<reference evidence="6" key="1">
    <citation type="submission" date="2023-02" db="EMBL/GenBank/DDBJ databases">
        <title>Genome of toxic invasive species Heracleum sosnowskyi carries increased number of genes despite the absence of recent whole-genome duplications.</title>
        <authorList>
            <person name="Schelkunov M."/>
            <person name="Shtratnikova V."/>
            <person name="Makarenko M."/>
            <person name="Klepikova A."/>
            <person name="Omelchenko D."/>
            <person name="Novikova G."/>
            <person name="Obukhova E."/>
            <person name="Bogdanov V."/>
            <person name="Penin A."/>
            <person name="Logacheva M."/>
        </authorList>
    </citation>
    <scope>NUCLEOTIDE SEQUENCE</scope>
    <source>
        <strain evidence="6">Hsosn_3</strain>
        <tissue evidence="6">Leaf</tissue>
    </source>
</reference>
<dbReference type="InterPro" id="IPR011009">
    <property type="entry name" value="Kinase-like_dom_sf"/>
</dbReference>
<sequence>MDFSNVVTQEDTSDVDGELLSLSNSDGASPKAVPSIWAAVVRFLTNPHKPIILALSRPHPKKNLTTLLKAFGECRPLREFTNLVNTHYRYDLYGQVAFPKHHKQSDVPDIYRLAAKTKGVFINPTLVEPFGLTLIEAAAHGLPGKLLLSSKKLDPVKDFPPLRMLLASEENGSSKIGVRFDRSIPEGNHASSAVAASFRLESASSSEAERLAINDLFRVAIDGSERCSLVLFLQVIEKFLLNTEARGALTLLEKGESINSTTTLVSNNQLFAMGFFHLRDSNLSYLGIWYMNSGEGLHINHPAWIANRDAPIHNSTGKNNPASGAFTLEWDHSDCKVRCWEDCNCFGFINNGDTGCTFYRGNNLKFHSSGNYPKVYVLPPANPSEKRKKLIMIIIIVVALSSFLVLLSSLLYCRRRKKKRGDDVKNDLRFFSFTSIVAATRNFSADKKLGEGGFEPVYKFFEMNRQDALRALEIYKRPDLNFQLFVDSVLCLCCQIELISRLHHFHVVPLLGFCSENQGKRVERLLVFEYMPNGYCKPFMFWWNLISIGKLLVFFQVIKYVVLVRSVMSKLESLPENVNVVIIDWHTQMEQYNLGASPLAKFGSNQTSLLDAFRVCKHLYLTSNGSN</sequence>
<dbReference type="Gene3D" id="3.30.200.20">
    <property type="entry name" value="Phosphorylase Kinase, domain 1"/>
    <property type="match status" value="1"/>
</dbReference>